<name>A0A6J4L434_9ACTN</name>
<evidence type="ECO:0000256" key="1">
    <source>
        <dbReference type="SAM" id="Phobius"/>
    </source>
</evidence>
<sequence length="67" mass="7605">MTPTTVTTIVLVLVGLGLLAMAGWAWFGSWQPVVRRSPQPAADDEIEAAVRQMRRAIEDYERRHRAR</sequence>
<keyword evidence="1" id="KW-0812">Transmembrane</keyword>
<protein>
    <submittedName>
        <fullName evidence="2">Uncharacterized protein</fullName>
    </submittedName>
</protein>
<organism evidence="2">
    <name type="scientific">uncultured Friedmanniella sp</name>
    <dbReference type="NCBI Taxonomy" id="335381"/>
    <lineage>
        <taxon>Bacteria</taxon>
        <taxon>Bacillati</taxon>
        <taxon>Actinomycetota</taxon>
        <taxon>Actinomycetes</taxon>
        <taxon>Propionibacteriales</taxon>
        <taxon>Nocardioidaceae</taxon>
        <taxon>Friedmanniella</taxon>
        <taxon>environmental samples</taxon>
    </lineage>
</organism>
<reference evidence="2" key="1">
    <citation type="submission" date="2020-02" db="EMBL/GenBank/DDBJ databases">
        <authorList>
            <person name="Meier V. D."/>
        </authorList>
    </citation>
    <scope>NUCLEOTIDE SEQUENCE</scope>
    <source>
        <strain evidence="2">AVDCRST_MAG48</strain>
    </source>
</reference>
<dbReference type="EMBL" id="CADCTS010000362">
    <property type="protein sequence ID" value="CAA9318820.1"/>
    <property type="molecule type" value="Genomic_DNA"/>
</dbReference>
<keyword evidence="1" id="KW-1133">Transmembrane helix</keyword>
<keyword evidence="1" id="KW-0472">Membrane</keyword>
<accession>A0A6J4L434</accession>
<gene>
    <name evidence="2" type="ORF">AVDCRST_MAG48-2519</name>
</gene>
<proteinExistence type="predicted"/>
<feature type="transmembrane region" description="Helical" evidence="1">
    <location>
        <begin position="6"/>
        <end position="27"/>
    </location>
</feature>
<dbReference type="AlphaFoldDB" id="A0A6J4L434"/>
<evidence type="ECO:0000313" key="2">
    <source>
        <dbReference type="EMBL" id="CAA9318820.1"/>
    </source>
</evidence>